<name>A0A6J6A7B8_9ZZZZ</name>
<proteinExistence type="predicted"/>
<evidence type="ECO:0000313" key="1">
    <source>
        <dbReference type="EMBL" id="CAB4364813.1"/>
    </source>
</evidence>
<dbReference type="AlphaFoldDB" id="A0A6J6A7B8"/>
<gene>
    <name evidence="1" type="ORF">UFOPK4189_02573</name>
</gene>
<accession>A0A6J6A7B8</accession>
<organism evidence="1">
    <name type="scientific">freshwater metagenome</name>
    <dbReference type="NCBI Taxonomy" id="449393"/>
    <lineage>
        <taxon>unclassified sequences</taxon>
        <taxon>metagenomes</taxon>
        <taxon>ecological metagenomes</taxon>
    </lineage>
</organism>
<dbReference type="EMBL" id="CAESGF010000019">
    <property type="protein sequence ID" value="CAB4364813.1"/>
    <property type="molecule type" value="Genomic_DNA"/>
</dbReference>
<protein>
    <submittedName>
        <fullName evidence="1">Unannotated protein</fullName>
    </submittedName>
</protein>
<reference evidence="1" key="1">
    <citation type="submission" date="2020-05" db="EMBL/GenBank/DDBJ databases">
        <authorList>
            <person name="Chiriac C."/>
            <person name="Salcher M."/>
            <person name="Ghai R."/>
            <person name="Kavagutti S V."/>
        </authorList>
    </citation>
    <scope>NUCLEOTIDE SEQUENCE</scope>
</reference>
<sequence length="273" mass="29355">MNIGAAEAIDRLLGVAHRDEVAGERVLEDLPLHWVGVLELVDEHQLVATVQRLHHGRAVDRIGDGIAQTGDEIVVPEFLACASPAAHLIHRQVHKFDPAFETSRCVVLVRREGAGGRRGDGTGVAEHSGDRPLQFLQHLRRPAVVLRPVEHVRVGDKFGDDEIAAHLVDDLRGAVAEFGVQPDAGPQAQLAECLLAETVDRGDGGVVEGGDGSTQSCRALGDRSRGFQQDAHPWLVGGGGTVLARRQCLHQRLAAAVAEFGGRGLCERDDQQR</sequence>